<evidence type="ECO:0000256" key="2">
    <source>
        <dbReference type="SAM" id="SignalP"/>
    </source>
</evidence>
<accession>A0A1G2HF88</accession>
<evidence type="ECO:0000256" key="1">
    <source>
        <dbReference type="SAM" id="MobiDB-lite"/>
    </source>
</evidence>
<protein>
    <submittedName>
        <fullName evidence="3">Uncharacterized protein</fullName>
    </submittedName>
</protein>
<organism evidence="3 4">
    <name type="scientific">Candidatus Spechtbacteria bacterium RIFCSPLOWO2_01_FULL_46_10</name>
    <dbReference type="NCBI Taxonomy" id="1802163"/>
    <lineage>
        <taxon>Bacteria</taxon>
        <taxon>Candidatus Spechtiibacteriota</taxon>
    </lineage>
</organism>
<gene>
    <name evidence="3" type="ORF">A2932_01040</name>
</gene>
<feature type="compositionally biased region" description="Basic and acidic residues" evidence="1">
    <location>
        <begin position="360"/>
        <end position="369"/>
    </location>
</feature>
<proteinExistence type="predicted"/>
<feature type="compositionally biased region" description="Gly residues" evidence="1">
    <location>
        <begin position="338"/>
        <end position="349"/>
    </location>
</feature>
<feature type="compositionally biased region" description="Polar residues" evidence="1">
    <location>
        <begin position="375"/>
        <end position="393"/>
    </location>
</feature>
<evidence type="ECO:0000313" key="3">
    <source>
        <dbReference type="EMBL" id="OGZ61049.1"/>
    </source>
</evidence>
<evidence type="ECO:0000313" key="4">
    <source>
        <dbReference type="Proteomes" id="UP000179153"/>
    </source>
</evidence>
<feature type="region of interest" description="Disordered" evidence="1">
    <location>
        <begin position="334"/>
        <end position="393"/>
    </location>
</feature>
<dbReference type="STRING" id="1802163.A2932_01040"/>
<feature type="signal peptide" evidence="2">
    <location>
        <begin position="1"/>
        <end position="20"/>
    </location>
</feature>
<dbReference type="AlphaFoldDB" id="A0A1G2HF88"/>
<comment type="caution">
    <text evidence="3">The sequence shown here is derived from an EMBL/GenBank/DDBJ whole genome shotgun (WGS) entry which is preliminary data.</text>
</comment>
<reference evidence="3 4" key="1">
    <citation type="journal article" date="2016" name="Nat. Commun.">
        <title>Thousands of microbial genomes shed light on interconnected biogeochemical processes in an aquifer system.</title>
        <authorList>
            <person name="Anantharaman K."/>
            <person name="Brown C.T."/>
            <person name="Hug L.A."/>
            <person name="Sharon I."/>
            <person name="Castelle C.J."/>
            <person name="Probst A.J."/>
            <person name="Thomas B.C."/>
            <person name="Singh A."/>
            <person name="Wilkins M.J."/>
            <person name="Karaoz U."/>
            <person name="Brodie E.L."/>
            <person name="Williams K.H."/>
            <person name="Hubbard S.S."/>
            <person name="Banfield J.F."/>
        </authorList>
    </citation>
    <scope>NUCLEOTIDE SEQUENCE [LARGE SCALE GENOMIC DNA]</scope>
</reference>
<keyword evidence="2" id="KW-0732">Signal</keyword>
<dbReference type="Proteomes" id="UP000179153">
    <property type="component" value="Unassembled WGS sequence"/>
</dbReference>
<name>A0A1G2HF88_9BACT</name>
<dbReference type="EMBL" id="MHOI01000031">
    <property type="protein sequence ID" value="OGZ61049.1"/>
    <property type="molecule type" value="Genomic_DNA"/>
</dbReference>
<feature type="chain" id="PRO_5009583094" evidence="2">
    <location>
        <begin position="21"/>
        <end position="393"/>
    </location>
</feature>
<sequence>MFVLFTLIAAILLVTTACFSKSDVNKKDINAIVDKSVSDSLQEALKDPALRAELTASLQTQGVDTTESSYALAEQAARESSRQLIITISLLATEEEANTVLSEPVNPGSQGPDGFFELVYPLFAQLGLLHGDFVITASLFLKDFLNDTPVPTTVGADRVMVMVEATGDAALGDMANEVLYDGTLAGLAEGIFDPGSELLVFLRPSQRNITDAPDYNAPLGLSDLTSTDKLVFPRMLWPRFALVGIDQSHLSFKVEDPSVLQSADQELFRESFFITDPDPTAIAGAPVFTIRGDKAVLAGLLLGNAPMPATSLGVSANKILRVLARMQQEFGAKTGVGEPFGSGAEGVPGTGEILPAPLENAEREDHEQGPDPAAQNPSNVTPPQGGTGTADSP</sequence>